<proteinExistence type="predicted"/>
<dbReference type="Pfam" id="PF19474">
    <property type="entry name" value="DUF6011"/>
    <property type="match status" value="1"/>
</dbReference>
<dbReference type="AlphaFoldDB" id="A0A1W1VYT5"/>
<keyword evidence="2" id="KW-1185">Reference proteome</keyword>
<sequence length="146" mass="16758">MPTCARCNRKLTNPHSIARQLGPKCYKLADGGIFDSDLQADEKEWARREEHLRRGGEIDFGTNWRYPLENGFSVNMRISVRYRDGAFEAYGVVFDPRGEREIVFARSEDLKAIYREAIATGPTYTAMAYQSMKEAKRQARKGRMAV</sequence>
<dbReference type="OrthoDB" id="5380364at2"/>
<dbReference type="RefSeq" id="WP_084665646.1">
    <property type="nucleotide sequence ID" value="NZ_LT838272.1"/>
</dbReference>
<protein>
    <submittedName>
        <fullName evidence="1">Uncharacterized protein</fullName>
    </submittedName>
</protein>
<dbReference type="Proteomes" id="UP000192569">
    <property type="component" value="Chromosome I"/>
</dbReference>
<accession>A0A1W1VYT5</accession>
<dbReference type="InterPro" id="IPR046053">
    <property type="entry name" value="DUF6011"/>
</dbReference>
<dbReference type="EMBL" id="LT838272">
    <property type="protein sequence ID" value="SMB98004.1"/>
    <property type="molecule type" value="Genomic_DNA"/>
</dbReference>
<evidence type="ECO:0000313" key="2">
    <source>
        <dbReference type="Proteomes" id="UP000192569"/>
    </source>
</evidence>
<evidence type="ECO:0000313" key="1">
    <source>
        <dbReference type="EMBL" id="SMB98004.1"/>
    </source>
</evidence>
<gene>
    <name evidence="1" type="ORF">SAMN00808754_2074</name>
</gene>
<name>A0A1W1VYT5_9FIRM</name>
<organism evidence="1 2">
    <name type="scientific">Thermanaeromonas toyohensis ToBE</name>
    <dbReference type="NCBI Taxonomy" id="698762"/>
    <lineage>
        <taxon>Bacteria</taxon>
        <taxon>Bacillati</taxon>
        <taxon>Bacillota</taxon>
        <taxon>Clostridia</taxon>
        <taxon>Neomoorellales</taxon>
        <taxon>Neomoorellaceae</taxon>
        <taxon>Thermanaeromonas</taxon>
    </lineage>
</organism>
<dbReference type="STRING" id="698762.SAMN00808754_2074"/>
<reference evidence="1 2" key="1">
    <citation type="submission" date="2017-04" db="EMBL/GenBank/DDBJ databases">
        <authorList>
            <person name="Afonso C.L."/>
            <person name="Miller P.J."/>
            <person name="Scott M.A."/>
            <person name="Spackman E."/>
            <person name="Goraichik I."/>
            <person name="Dimitrov K.M."/>
            <person name="Suarez D.L."/>
            <person name="Swayne D.E."/>
        </authorList>
    </citation>
    <scope>NUCLEOTIDE SEQUENCE [LARGE SCALE GENOMIC DNA]</scope>
    <source>
        <strain evidence="1 2">ToBE</strain>
    </source>
</reference>